<dbReference type="AlphaFoldDB" id="A0A553NE33"/>
<feature type="region of interest" description="Disordered" evidence="2">
    <location>
        <begin position="1"/>
        <end position="23"/>
    </location>
</feature>
<dbReference type="GO" id="GO:0005737">
    <property type="term" value="C:cytoplasm"/>
    <property type="evidence" value="ECO:0007669"/>
    <property type="project" value="TreeGrafter"/>
</dbReference>
<dbReference type="PANTHER" id="PTHR15323">
    <property type="entry name" value="D123 PROTEIN"/>
    <property type="match status" value="1"/>
</dbReference>
<feature type="region of interest" description="Disordered" evidence="2">
    <location>
        <begin position="81"/>
        <end position="115"/>
    </location>
</feature>
<comment type="caution">
    <text evidence="3">The sequence shown here is derived from an EMBL/GenBank/DDBJ whole genome shotgun (WGS) entry which is preliminary data.</text>
</comment>
<dbReference type="STRING" id="6832.A0A553NE33"/>
<dbReference type="Proteomes" id="UP000318571">
    <property type="component" value="Chromosome 10"/>
</dbReference>
<dbReference type="Pfam" id="PF07065">
    <property type="entry name" value="D123"/>
    <property type="match status" value="1"/>
</dbReference>
<dbReference type="OrthoDB" id="360540at2759"/>
<gene>
    <name evidence="3" type="ORF">TCAL_03615</name>
</gene>
<comment type="similarity">
    <text evidence="1">Belongs to the CDC123 family.</text>
</comment>
<dbReference type="OMA" id="TFPDPNF"/>
<evidence type="ECO:0000313" key="3">
    <source>
        <dbReference type="EMBL" id="TRY63706.1"/>
    </source>
</evidence>
<evidence type="ECO:0000313" key="4">
    <source>
        <dbReference type="Proteomes" id="UP000318571"/>
    </source>
</evidence>
<dbReference type="PANTHER" id="PTHR15323:SF6">
    <property type="entry name" value="CELL DIVISION CYCLE PROTEIN 123 HOMOLOG"/>
    <property type="match status" value="1"/>
</dbReference>
<dbReference type="EMBL" id="VCGU01000458">
    <property type="protein sequence ID" value="TRY63706.1"/>
    <property type="molecule type" value="Genomic_DNA"/>
</dbReference>
<accession>A0A553NE33</accession>
<evidence type="ECO:0000256" key="1">
    <source>
        <dbReference type="ARBA" id="ARBA00011047"/>
    </source>
</evidence>
<sequence length="371" mass="41238">MQETSSSSGPASPSPGPLPETLPPPDVSVADVLACDYVCWYPAFEKVALPSLILPLPAPVLAYLRDSASLVVPQECQAEMNHSHHDRLSEDEEEGHESLGAGDAPGSPWSSSEDVSATCPTFPDFTRQIRTSLTRLGGNAFCKLNWSAPRDATWLALGHSLRCHQASQIYLLLKGSDLVGHDLHRPFEQCSEPPEPHIRVPYSLILKPWLDINPGHEFRAFVRHGRLVGVSQRDVSTFFDHLLADRVNILGDIRSFFGEYIQSRFHLAHYTFDVVRSTKDRVQLVDFAPWGGVTDPLLFDWHELANLSPDSETLCRFIPTAAGIQPNGLRQYSLPRDMVDLATGQDPLKLMDFLQLQTRTDRPGTPDDEQG</sequence>
<feature type="compositionally biased region" description="Pro residues" evidence="2">
    <location>
        <begin position="12"/>
        <end position="23"/>
    </location>
</feature>
<organism evidence="3 4">
    <name type="scientific">Tigriopus californicus</name>
    <name type="common">Marine copepod</name>
    <dbReference type="NCBI Taxonomy" id="6832"/>
    <lineage>
        <taxon>Eukaryota</taxon>
        <taxon>Metazoa</taxon>
        <taxon>Ecdysozoa</taxon>
        <taxon>Arthropoda</taxon>
        <taxon>Crustacea</taxon>
        <taxon>Multicrustacea</taxon>
        <taxon>Hexanauplia</taxon>
        <taxon>Copepoda</taxon>
        <taxon>Harpacticoida</taxon>
        <taxon>Harpacticidae</taxon>
        <taxon>Tigriopus</taxon>
    </lineage>
</organism>
<reference evidence="3 4" key="1">
    <citation type="journal article" date="2018" name="Nat. Ecol. Evol.">
        <title>Genomic signatures of mitonuclear coevolution across populations of Tigriopus californicus.</title>
        <authorList>
            <person name="Barreto F.S."/>
            <person name="Watson E.T."/>
            <person name="Lima T.G."/>
            <person name="Willett C.S."/>
            <person name="Edmands S."/>
            <person name="Li W."/>
            <person name="Burton R.S."/>
        </authorList>
    </citation>
    <scope>NUCLEOTIDE SEQUENCE [LARGE SCALE GENOMIC DNA]</scope>
    <source>
        <strain evidence="3 4">San Diego</strain>
    </source>
</reference>
<name>A0A553NE33_TIGCA</name>
<proteinExistence type="inferred from homology"/>
<evidence type="ECO:0000256" key="2">
    <source>
        <dbReference type="SAM" id="MobiDB-lite"/>
    </source>
</evidence>
<feature type="compositionally biased region" description="Low complexity" evidence="2">
    <location>
        <begin position="1"/>
        <end position="11"/>
    </location>
</feature>
<keyword evidence="4" id="KW-1185">Reference proteome</keyword>
<protein>
    <submittedName>
        <fullName evidence="3">Uncharacterized protein</fullName>
    </submittedName>
</protein>
<dbReference type="InterPro" id="IPR009772">
    <property type="entry name" value="CDC123"/>
</dbReference>